<proteinExistence type="predicted"/>
<keyword evidence="1" id="KW-0732">Signal</keyword>
<dbReference type="AlphaFoldDB" id="A0A226DDK4"/>
<organism evidence="2 3">
    <name type="scientific">Folsomia candida</name>
    <name type="common">Springtail</name>
    <dbReference type="NCBI Taxonomy" id="158441"/>
    <lineage>
        <taxon>Eukaryota</taxon>
        <taxon>Metazoa</taxon>
        <taxon>Ecdysozoa</taxon>
        <taxon>Arthropoda</taxon>
        <taxon>Hexapoda</taxon>
        <taxon>Collembola</taxon>
        <taxon>Entomobryomorpha</taxon>
        <taxon>Isotomoidea</taxon>
        <taxon>Isotomidae</taxon>
        <taxon>Proisotominae</taxon>
        <taxon>Folsomia</taxon>
    </lineage>
</organism>
<reference evidence="2 3" key="1">
    <citation type="submission" date="2015-12" db="EMBL/GenBank/DDBJ databases">
        <title>The genome of Folsomia candida.</title>
        <authorList>
            <person name="Faddeeva A."/>
            <person name="Derks M.F."/>
            <person name="Anvar Y."/>
            <person name="Smit S."/>
            <person name="Van Straalen N."/>
            <person name="Roelofs D."/>
        </authorList>
    </citation>
    <scope>NUCLEOTIDE SEQUENCE [LARGE SCALE GENOMIC DNA]</scope>
    <source>
        <strain evidence="2 3">VU population</strain>
        <tissue evidence="2">Whole body</tissue>
    </source>
</reference>
<accession>A0A226DDK4</accession>
<dbReference type="Proteomes" id="UP000198287">
    <property type="component" value="Unassembled WGS sequence"/>
</dbReference>
<dbReference type="EMBL" id="LNIX01000023">
    <property type="protein sequence ID" value="OXA43253.1"/>
    <property type="molecule type" value="Genomic_DNA"/>
</dbReference>
<feature type="chain" id="PRO_5012714188" evidence="1">
    <location>
        <begin position="20"/>
        <end position="165"/>
    </location>
</feature>
<sequence length="165" mass="17603">MLKALVLVALTATAVTASAIRVASLDRKGNDNPEFGVVAPLYRCGGPATLVEIRISGCSGRCGLIPGQSYLVEKDFTLVSPAPSLTLKIEICPDPNYCVTILETKLDDSSTEPGIVHTTKFSIVIDPILSGETVALRSWIIRSDDLVPQVCVVADVDVLHRVCPE</sequence>
<evidence type="ECO:0000256" key="1">
    <source>
        <dbReference type="SAM" id="SignalP"/>
    </source>
</evidence>
<evidence type="ECO:0000313" key="2">
    <source>
        <dbReference type="EMBL" id="OXA43253.1"/>
    </source>
</evidence>
<keyword evidence="3" id="KW-1185">Reference proteome</keyword>
<dbReference type="OrthoDB" id="8293118at2759"/>
<gene>
    <name evidence="2" type="ORF">Fcan01_22191</name>
</gene>
<feature type="signal peptide" evidence="1">
    <location>
        <begin position="1"/>
        <end position="19"/>
    </location>
</feature>
<protein>
    <submittedName>
        <fullName evidence="2">Uncharacterized protein</fullName>
    </submittedName>
</protein>
<evidence type="ECO:0000313" key="3">
    <source>
        <dbReference type="Proteomes" id="UP000198287"/>
    </source>
</evidence>
<comment type="caution">
    <text evidence="2">The sequence shown here is derived from an EMBL/GenBank/DDBJ whole genome shotgun (WGS) entry which is preliminary data.</text>
</comment>
<name>A0A226DDK4_FOLCA</name>